<dbReference type="AlphaFoldDB" id="A0A845M208"/>
<dbReference type="Proteomes" id="UP000467322">
    <property type="component" value="Unassembled WGS sequence"/>
</dbReference>
<dbReference type="Gene3D" id="1.20.120.1220">
    <property type="match status" value="1"/>
</dbReference>
<proteinExistence type="predicted"/>
<dbReference type="RefSeq" id="WP_161349882.1">
    <property type="nucleotide sequence ID" value="NZ_WTUX01000005.1"/>
</dbReference>
<keyword evidence="1" id="KW-0812">Transmembrane</keyword>
<accession>A0A845M208</accession>
<dbReference type="Pfam" id="PF01478">
    <property type="entry name" value="Peptidase_A24"/>
    <property type="match status" value="1"/>
</dbReference>
<feature type="transmembrane region" description="Helical" evidence="1">
    <location>
        <begin position="65"/>
        <end position="89"/>
    </location>
</feature>
<keyword evidence="1" id="KW-0472">Membrane</keyword>
<evidence type="ECO:0000313" key="4">
    <source>
        <dbReference type="Proteomes" id="UP000467322"/>
    </source>
</evidence>
<evidence type="ECO:0000313" key="3">
    <source>
        <dbReference type="EMBL" id="MZR11757.1"/>
    </source>
</evidence>
<keyword evidence="1" id="KW-1133">Transmembrane helix</keyword>
<feature type="transmembrane region" description="Helical" evidence="1">
    <location>
        <begin position="38"/>
        <end position="59"/>
    </location>
</feature>
<protein>
    <recommendedName>
        <fullName evidence="2">Prepilin type IV endopeptidase peptidase domain-containing protein</fullName>
    </recommendedName>
</protein>
<gene>
    <name evidence="3" type="ORF">GQE99_01850</name>
</gene>
<dbReference type="GO" id="GO:0004190">
    <property type="term" value="F:aspartic-type endopeptidase activity"/>
    <property type="evidence" value="ECO:0007669"/>
    <property type="project" value="InterPro"/>
</dbReference>
<name>A0A845M208_9RHOB</name>
<dbReference type="EMBL" id="WTUX01000005">
    <property type="protein sequence ID" value="MZR11757.1"/>
    <property type="molecule type" value="Genomic_DNA"/>
</dbReference>
<feature type="transmembrane region" description="Helical" evidence="1">
    <location>
        <begin position="101"/>
        <end position="124"/>
    </location>
</feature>
<organism evidence="3 4">
    <name type="scientific">Maritimibacter harenae</name>
    <dbReference type="NCBI Taxonomy" id="2606218"/>
    <lineage>
        <taxon>Bacteria</taxon>
        <taxon>Pseudomonadati</taxon>
        <taxon>Pseudomonadota</taxon>
        <taxon>Alphaproteobacteria</taxon>
        <taxon>Rhodobacterales</taxon>
        <taxon>Roseobacteraceae</taxon>
        <taxon>Maritimibacter</taxon>
    </lineage>
</organism>
<sequence>MTSVQPALAGLVFLPFATVIAVWVAVSDMSRMKIPNKAVMALFVVFAAAGLGLVALGAFTLPEYLWRYAHLGVVLLLGFVMNAAGLLGAGDAKFAAAMAPFVALGDIAMFGYVLAIAILFGFVAHRLAKRVPGVRSATAHWESWERDDFPMGLCLGIALVAYLAIVATGGA</sequence>
<feature type="transmembrane region" description="Helical" evidence="1">
    <location>
        <begin position="149"/>
        <end position="169"/>
    </location>
</feature>
<dbReference type="InterPro" id="IPR000045">
    <property type="entry name" value="Prepilin_IV_endopep_pep"/>
</dbReference>
<comment type="caution">
    <text evidence="3">The sequence shown here is derived from an EMBL/GenBank/DDBJ whole genome shotgun (WGS) entry which is preliminary data.</text>
</comment>
<reference evidence="3 4" key="1">
    <citation type="submission" date="2019-12" db="EMBL/GenBank/DDBJ databases">
        <title>Maritimibacter sp. nov. sp. isolated from sea sand.</title>
        <authorList>
            <person name="Kim J."/>
            <person name="Jeong S.E."/>
            <person name="Jung H.S."/>
            <person name="Jeon C.O."/>
        </authorList>
    </citation>
    <scope>NUCLEOTIDE SEQUENCE [LARGE SCALE GENOMIC DNA]</scope>
    <source>
        <strain evidence="3 4">DP07</strain>
    </source>
</reference>
<keyword evidence="4" id="KW-1185">Reference proteome</keyword>
<evidence type="ECO:0000256" key="1">
    <source>
        <dbReference type="SAM" id="Phobius"/>
    </source>
</evidence>
<feature type="transmembrane region" description="Helical" evidence="1">
    <location>
        <begin position="6"/>
        <end position="26"/>
    </location>
</feature>
<evidence type="ECO:0000259" key="2">
    <source>
        <dbReference type="Pfam" id="PF01478"/>
    </source>
</evidence>
<dbReference type="GO" id="GO:0016020">
    <property type="term" value="C:membrane"/>
    <property type="evidence" value="ECO:0007669"/>
    <property type="project" value="InterPro"/>
</dbReference>
<feature type="domain" description="Prepilin type IV endopeptidase peptidase" evidence="2">
    <location>
        <begin position="18"/>
        <end position="122"/>
    </location>
</feature>